<evidence type="ECO:0000256" key="7">
    <source>
        <dbReference type="ARBA" id="ARBA00022679"/>
    </source>
</evidence>
<dbReference type="PANTHER" id="PTHR42724">
    <property type="entry name" value="TETRAACYLDISACCHARIDE 4'-KINASE"/>
    <property type="match status" value="1"/>
</dbReference>
<dbReference type="Pfam" id="PF02606">
    <property type="entry name" value="LpxK"/>
    <property type="match status" value="1"/>
</dbReference>
<dbReference type="GO" id="GO:0009245">
    <property type="term" value="P:lipid A biosynthetic process"/>
    <property type="evidence" value="ECO:0007669"/>
    <property type="project" value="UniProtKB-UniRule"/>
</dbReference>
<sequence length="343" mass="36475">MMHRETPPFWWQERSIAARLLAPAAYIYGRVAGRNLAKGTRADVGVPVLCVGNFTVGGGGKTPTAMALGKAAKEAGFTPGFVSRGYGRAGRTAVLVDPAHHSAAEVGDEPLLLATVAPTAVAADRKRAAAMLRAERGVDFIIMDDGFQSAHLQIDYALIAVDARRGLGNGAVIPAGPLRAPLLDQIRAADALLVIGPGEAADPLIRRTARANKPVFEAAITAPGGERFRGLRVLAFAGIADPGKFYDSLAGLGAEIAETRDFPDHHVFSKSDMDELSAAAWRSGLQLVTTRKDAVRLSTGGEATKLFMKECEVLDVVLGFLPPSLGARIVRDTQRAFRRRRYG</sequence>
<dbReference type="HAMAP" id="MF_00409">
    <property type="entry name" value="LpxK"/>
    <property type="match status" value="1"/>
</dbReference>
<dbReference type="SUPFAM" id="SSF52540">
    <property type="entry name" value="P-loop containing nucleoside triphosphate hydrolases"/>
    <property type="match status" value="1"/>
</dbReference>
<dbReference type="GO" id="GO:0005524">
    <property type="term" value="F:ATP binding"/>
    <property type="evidence" value="ECO:0007669"/>
    <property type="project" value="UniProtKB-UniRule"/>
</dbReference>
<keyword evidence="7 13" id="KW-0808">Transferase</keyword>
<evidence type="ECO:0000256" key="5">
    <source>
        <dbReference type="ARBA" id="ARBA00022516"/>
    </source>
</evidence>
<evidence type="ECO:0000256" key="9">
    <source>
        <dbReference type="ARBA" id="ARBA00022777"/>
    </source>
</evidence>
<evidence type="ECO:0000256" key="4">
    <source>
        <dbReference type="ARBA" id="ARBA00016436"/>
    </source>
</evidence>
<name>A0A6L9MDX8_9HYPH</name>
<evidence type="ECO:0000256" key="2">
    <source>
        <dbReference type="ARBA" id="ARBA00004870"/>
    </source>
</evidence>
<dbReference type="EMBL" id="JAAAMJ010000002">
    <property type="protein sequence ID" value="NDV86063.1"/>
    <property type="molecule type" value="Genomic_DNA"/>
</dbReference>
<evidence type="ECO:0000256" key="12">
    <source>
        <dbReference type="ARBA" id="ARBA00029757"/>
    </source>
</evidence>
<evidence type="ECO:0000256" key="10">
    <source>
        <dbReference type="ARBA" id="ARBA00022840"/>
    </source>
</evidence>
<comment type="catalytic activity">
    <reaction evidence="13">
        <text>a lipid A disaccharide + ATP = a lipid IVA + ADP + H(+)</text>
        <dbReference type="Rhea" id="RHEA:67840"/>
        <dbReference type="ChEBI" id="CHEBI:15378"/>
        <dbReference type="ChEBI" id="CHEBI:30616"/>
        <dbReference type="ChEBI" id="CHEBI:176343"/>
        <dbReference type="ChEBI" id="CHEBI:176425"/>
        <dbReference type="ChEBI" id="CHEBI:456216"/>
        <dbReference type="EC" id="2.7.1.130"/>
    </reaction>
</comment>
<reference evidence="14 15" key="1">
    <citation type="submission" date="2020-01" db="EMBL/GenBank/DDBJ databases">
        <title>Genomes of bacteria type strains.</title>
        <authorList>
            <person name="Chen J."/>
            <person name="Zhu S."/>
            <person name="Chen J."/>
        </authorList>
    </citation>
    <scope>NUCLEOTIDE SEQUENCE [LARGE SCALE GENOMIC DNA]</scope>
    <source>
        <strain evidence="14 15">KCTC 52919</strain>
    </source>
</reference>
<keyword evidence="6 13" id="KW-0441">Lipid A biosynthesis</keyword>
<evidence type="ECO:0000256" key="6">
    <source>
        <dbReference type="ARBA" id="ARBA00022556"/>
    </source>
</evidence>
<keyword evidence="9 13" id="KW-0418">Kinase</keyword>
<dbReference type="AlphaFoldDB" id="A0A6L9MDX8"/>
<dbReference type="NCBIfam" id="TIGR00682">
    <property type="entry name" value="lpxK"/>
    <property type="match status" value="1"/>
</dbReference>
<keyword evidence="11 13" id="KW-0443">Lipid metabolism</keyword>
<comment type="similarity">
    <text evidence="13">Belongs to the LpxK family.</text>
</comment>
<evidence type="ECO:0000256" key="8">
    <source>
        <dbReference type="ARBA" id="ARBA00022741"/>
    </source>
</evidence>
<dbReference type="RefSeq" id="WP_163042811.1">
    <property type="nucleotide sequence ID" value="NZ_JAAAMJ010000002.1"/>
</dbReference>
<protein>
    <recommendedName>
        <fullName evidence="4 13">Tetraacyldisaccharide 4'-kinase</fullName>
        <ecNumber evidence="3 13">2.7.1.130</ecNumber>
    </recommendedName>
    <alternativeName>
        <fullName evidence="12 13">Lipid A 4'-kinase</fullName>
    </alternativeName>
</protein>
<feature type="binding site" evidence="13">
    <location>
        <begin position="55"/>
        <end position="62"/>
    </location>
    <ligand>
        <name>ATP</name>
        <dbReference type="ChEBI" id="CHEBI:30616"/>
    </ligand>
</feature>
<evidence type="ECO:0000313" key="14">
    <source>
        <dbReference type="EMBL" id="NDV86063.1"/>
    </source>
</evidence>
<dbReference type="GO" id="GO:0009244">
    <property type="term" value="P:lipopolysaccharide core region biosynthetic process"/>
    <property type="evidence" value="ECO:0007669"/>
    <property type="project" value="TreeGrafter"/>
</dbReference>
<gene>
    <name evidence="13" type="primary">lpxK</name>
    <name evidence="14" type="ORF">GTW51_05030</name>
</gene>
<evidence type="ECO:0000256" key="11">
    <source>
        <dbReference type="ARBA" id="ARBA00023098"/>
    </source>
</evidence>
<comment type="function">
    <text evidence="1 13">Transfers the gamma-phosphate of ATP to the 4'-position of a tetraacyldisaccharide 1-phosphate intermediate (termed DS-1-P) to form tetraacyldisaccharide 1,4'-bis-phosphate (lipid IVA).</text>
</comment>
<dbReference type="Proteomes" id="UP000476332">
    <property type="component" value="Unassembled WGS sequence"/>
</dbReference>
<proteinExistence type="inferred from homology"/>
<keyword evidence="15" id="KW-1185">Reference proteome</keyword>
<evidence type="ECO:0000256" key="3">
    <source>
        <dbReference type="ARBA" id="ARBA00012071"/>
    </source>
</evidence>
<dbReference type="GO" id="GO:0005886">
    <property type="term" value="C:plasma membrane"/>
    <property type="evidence" value="ECO:0007669"/>
    <property type="project" value="TreeGrafter"/>
</dbReference>
<evidence type="ECO:0000256" key="1">
    <source>
        <dbReference type="ARBA" id="ARBA00002274"/>
    </source>
</evidence>
<dbReference type="InterPro" id="IPR027417">
    <property type="entry name" value="P-loop_NTPase"/>
</dbReference>
<dbReference type="InterPro" id="IPR003758">
    <property type="entry name" value="LpxK"/>
</dbReference>
<dbReference type="PANTHER" id="PTHR42724:SF1">
    <property type="entry name" value="TETRAACYLDISACCHARIDE 4'-KINASE, MITOCHONDRIAL-RELATED"/>
    <property type="match status" value="1"/>
</dbReference>
<evidence type="ECO:0000256" key="13">
    <source>
        <dbReference type="HAMAP-Rule" id="MF_00409"/>
    </source>
</evidence>
<accession>A0A6L9MDX8</accession>
<keyword evidence="10 13" id="KW-0067">ATP-binding</keyword>
<dbReference type="GO" id="GO:0009029">
    <property type="term" value="F:lipid-A 4'-kinase activity"/>
    <property type="evidence" value="ECO:0007669"/>
    <property type="project" value="UniProtKB-UniRule"/>
</dbReference>
<keyword evidence="5 13" id="KW-0444">Lipid biosynthesis</keyword>
<organism evidence="14 15">
    <name type="scientific">Aurantimonas aggregata</name>
    <dbReference type="NCBI Taxonomy" id="2047720"/>
    <lineage>
        <taxon>Bacteria</taxon>
        <taxon>Pseudomonadati</taxon>
        <taxon>Pseudomonadota</taxon>
        <taxon>Alphaproteobacteria</taxon>
        <taxon>Hyphomicrobiales</taxon>
        <taxon>Aurantimonadaceae</taxon>
        <taxon>Aurantimonas</taxon>
    </lineage>
</organism>
<evidence type="ECO:0000313" key="15">
    <source>
        <dbReference type="Proteomes" id="UP000476332"/>
    </source>
</evidence>
<dbReference type="EC" id="2.7.1.130" evidence="3 13"/>
<keyword evidence="8 13" id="KW-0547">Nucleotide-binding</keyword>
<comment type="pathway">
    <text evidence="2 13">Glycolipid biosynthesis; lipid IV(A) biosynthesis; lipid IV(A) from (3R)-3-hydroxytetradecanoyl-[acyl-carrier-protein] and UDP-N-acetyl-alpha-D-glucosamine: step 6/6.</text>
</comment>
<dbReference type="UniPathway" id="UPA00359">
    <property type="reaction ID" value="UER00482"/>
</dbReference>
<comment type="caution">
    <text evidence="14">The sequence shown here is derived from an EMBL/GenBank/DDBJ whole genome shotgun (WGS) entry which is preliminary data.</text>
</comment>